<evidence type="ECO:0000313" key="1">
    <source>
        <dbReference type="EMBL" id="CAK9158606.1"/>
    </source>
</evidence>
<name>A0ABC8SRS4_9AQUA</name>
<evidence type="ECO:0000313" key="2">
    <source>
        <dbReference type="Proteomes" id="UP001642360"/>
    </source>
</evidence>
<sequence>MVAKVNEESWHDCLQDLSRLKHKRSQALARFDRKNECSKEERSGGCDPGRTLKTDLPPLYGCSKSNRLVLNCCSKGGNQISTQGVGLVYSSVWKNPGFWSPFLAAVPDSIVSVPSLSSIPKPKVHPSCQLRADKGRRMLKIPVIPLQRNPRIRFAPQVPHRLDAIFMKENAPKASAKINCTKSNAVKFALVQLLSVKFLNRNIW</sequence>
<dbReference type="EMBL" id="CAUOFW020003215">
    <property type="protein sequence ID" value="CAK9158606.1"/>
    <property type="molecule type" value="Genomic_DNA"/>
</dbReference>
<organism evidence="1 2">
    <name type="scientific">Ilex paraguariensis</name>
    <name type="common">yerba mate</name>
    <dbReference type="NCBI Taxonomy" id="185542"/>
    <lineage>
        <taxon>Eukaryota</taxon>
        <taxon>Viridiplantae</taxon>
        <taxon>Streptophyta</taxon>
        <taxon>Embryophyta</taxon>
        <taxon>Tracheophyta</taxon>
        <taxon>Spermatophyta</taxon>
        <taxon>Magnoliopsida</taxon>
        <taxon>eudicotyledons</taxon>
        <taxon>Gunneridae</taxon>
        <taxon>Pentapetalae</taxon>
        <taxon>asterids</taxon>
        <taxon>campanulids</taxon>
        <taxon>Aquifoliales</taxon>
        <taxon>Aquifoliaceae</taxon>
        <taxon>Ilex</taxon>
    </lineage>
</organism>
<accession>A0ABC8SRS4</accession>
<dbReference type="Proteomes" id="UP001642360">
    <property type="component" value="Unassembled WGS sequence"/>
</dbReference>
<reference evidence="1 2" key="1">
    <citation type="submission" date="2024-02" db="EMBL/GenBank/DDBJ databases">
        <authorList>
            <person name="Vignale AGUSTIN F."/>
            <person name="Sosa J E."/>
            <person name="Modenutti C."/>
        </authorList>
    </citation>
    <scope>NUCLEOTIDE SEQUENCE [LARGE SCALE GENOMIC DNA]</scope>
</reference>
<dbReference type="AlphaFoldDB" id="A0ABC8SRS4"/>
<comment type="caution">
    <text evidence="1">The sequence shown here is derived from an EMBL/GenBank/DDBJ whole genome shotgun (WGS) entry which is preliminary data.</text>
</comment>
<proteinExistence type="predicted"/>
<protein>
    <submittedName>
        <fullName evidence="1">Uncharacterized protein</fullName>
    </submittedName>
</protein>
<keyword evidence="2" id="KW-1185">Reference proteome</keyword>
<gene>
    <name evidence="1" type="ORF">ILEXP_LOCUS27265</name>
</gene>